<dbReference type="GO" id="GO:0016651">
    <property type="term" value="F:oxidoreductase activity, acting on NAD(P)H"/>
    <property type="evidence" value="ECO:0007669"/>
    <property type="project" value="InterPro"/>
</dbReference>
<feature type="domain" description="NADH-ubiquinone oxidoreductase 75 kDa subunit mitochondrial-like" evidence="1">
    <location>
        <begin position="40"/>
        <end position="75"/>
    </location>
</feature>
<proteinExistence type="predicted"/>
<reference evidence="2 3" key="1">
    <citation type="submission" date="2016-11" db="EMBL/GenBank/DDBJ databases">
        <title>The macronuclear genome of Stentor coeruleus: a giant cell with tiny introns.</title>
        <authorList>
            <person name="Slabodnick M."/>
            <person name="Ruby J.G."/>
            <person name="Reiff S.B."/>
            <person name="Swart E.C."/>
            <person name="Gosai S."/>
            <person name="Prabakaran S."/>
            <person name="Witkowska E."/>
            <person name="Larue G.E."/>
            <person name="Fisher S."/>
            <person name="Freeman R.M."/>
            <person name="Gunawardena J."/>
            <person name="Chu W."/>
            <person name="Stover N.A."/>
            <person name="Gregory B.D."/>
            <person name="Nowacki M."/>
            <person name="Derisi J."/>
            <person name="Roy S.W."/>
            <person name="Marshall W.F."/>
            <person name="Sood P."/>
        </authorList>
    </citation>
    <scope>NUCLEOTIDE SEQUENCE [LARGE SCALE GENOMIC DNA]</scope>
    <source>
        <strain evidence="2">WM001</strain>
    </source>
</reference>
<dbReference type="OrthoDB" id="10249365at2759"/>
<evidence type="ECO:0000313" key="2">
    <source>
        <dbReference type="EMBL" id="OMJ81367.1"/>
    </source>
</evidence>
<keyword evidence="3" id="KW-1185">Reference proteome</keyword>
<dbReference type="InterPro" id="IPR015405">
    <property type="entry name" value="NDUFS1-like_C"/>
</dbReference>
<sequence length="94" mass="10983">MMIYLPYDDLQEIRYRIAELAPHLVKYDYVEPYNQTEWITKAKKGDVVESVFADQVDNFYMIDAISRASPVMAKCSAAFNHLKNSNFVPEFPNR</sequence>
<dbReference type="Proteomes" id="UP000187209">
    <property type="component" value="Unassembled WGS sequence"/>
</dbReference>
<evidence type="ECO:0000313" key="3">
    <source>
        <dbReference type="Proteomes" id="UP000187209"/>
    </source>
</evidence>
<name>A0A1R2BXN2_9CILI</name>
<dbReference type="AlphaFoldDB" id="A0A1R2BXN2"/>
<dbReference type="GO" id="GO:0051536">
    <property type="term" value="F:iron-sulfur cluster binding"/>
    <property type="evidence" value="ECO:0007669"/>
    <property type="project" value="InterPro"/>
</dbReference>
<organism evidence="2 3">
    <name type="scientific">Stentor coeruleus</name>
    <dbReference type="NCBI Taxonomy" id="5963"/>
    <lineage>
        <taxon>Eukaryota</taxon>
        <taxon>Sar</taxon>
        <taxon>Alveolata</taxon>
        <taxon>Ciliophora</taxon>
        <taxon>Postciliodesmatophora</taxon>
        <taxon>Heterotrichea</taxon>
        <taxon>Heterotrichida</taxon>
        <taxon>Stentoridae</taxon>
        <taxon>Stentor</taxon>
    </lineage>
</organism>
<dbReference type="Pfam" id="PF09326">
    <property type="entry name" value="NADH_dhqG_C"/>
    <property type="match status" value="1"/>
</dbReference>
<dbReference type="EMBL" id="MPUH01000384">
    <property type="protein sequence ID" value="OMJ81367.1"/>
    <property type="molecule type" value="Genomic_DNA"/>
</dbReference>
<gene>
    <name evidence="2" type="ORF">SteCoe_18225</name>
</gene>
<comment type="caution">
    <text evidence="2">The sequence shown here is derived from an EMBL/GenBank/DDBJ whole genome shotgun (WGS) entry which is preliminary data.</text>
</comment>
<protein>
    <recommendedName>
        <fullName evidence="1">NADH-ubiquinone oxidoreductase 75 kDa subunit mitochondrial-like domain-containing protein</fullName>
    </recommendedName>
</protein>
<accession>A0A1R2BXN2</accession>
<evidence type="ECO:0000259" key="1">
    <source>
        <dbReference type="Pfam" id="PF09326"/>
    </source>
</evidence>